<gene>
    <name evidence="5" type="ORF">SAMN06297280_0285</name>
</gene>
<dbReference type="Gene3D" id="3.40.50.880">
    <property type="match status" value="1"/>
</dbReference>
<dbReference type="OrthoDB" id="3373764at2"/>
<evidence type="ECO:0000256" key="2">
    <source>
        <dbReference type="ARBA" id="ARBA00022670"/>
    </source>
</evidence>
<dbReference type="RefSeq" id="WP_097109578.1">
    <property type="nucleotide sequence ID" value="NZ_OBEB01000001.1"/>
</dbReference>
<accession>A0A285I008</accession>
<dbReference type="Pfam" id="PF03575">
    <property type="entry name" value="Peptidase_S51"/>
    <property type="match status" value="1"/>
</dbReference>
<dbReference type="GO" id="GO:0006508">
    <property type="term" value="P:proteolysis"/>
    <property type="evidence" value="ECO:0007669"/>
    <property type="project" value="UniProtKB-KW"/>
</dbReference>
<keyword evidence="3" id="KW-0378">Hydrolase</keyword>
<evidence type="ECO:0000256" key="4">
    <source>
        <dbReference type="ARBA" id="ARBA00022825"/>
    </source>
</evidence>
<dbReference type="InterPro" id="IPR005320">
    <property type="entry name" value="Peptidase_S51"/>
</dbReference>
<evidence type="ECO:0000256" key="1">
    <source>
        <dbReference type="ARBA" id="ARBA00006534"/>
    </source>
</evidence>
<sequence>MQLLLLSSSRANNSAYLAPYMSWLETQLQGIDELLFVSYAGVTITDDNYFQQVASALAPLSIKVTSLHQYADPKAAISEAQAIAVGGGNTFQLLNKLYQQDTVQLIRQRVTDGMPYIGWSAGSNIAGATIRTTNDMPIVEPASFNGLNLLPVQLNPHYSDYKPEGFHGETRDMRLAEFMVLNPTTPIIALPEGTALKCSGDKLTLLGSGGGYLFKGGDKTAIAENSDLSDCFFNNI</sequence>
<evidence type="ECO:0000313" key="5">
    <source>
        <dbReference type="EMBL" id="SNY41227.1"/>
    </source>
</evidence>
<keyword evidence="4" id="KW-0720">Serine protease</keyword>
<dbReference type="PANTHER" id="PTHR20842">
    <property type="entry name" value="PROTEASE S51 ALPHA-ASPARTYL DIPEPTIDASE"/>
    <property type="match status" value="1"/>
</dbReference>
<dbReference type="AlphaFoldDB" id="A0A285I008"/>
<reference evidence="6" key="1">
    <citation type="submission" date="2017-09" db="EMBL/GenBank/DDBJ databases">
        <authorList>
            <person name="Varghese N."/>
            <person name="Submissions S."/>
        </authorList>
    </citation>
    <scope>NUCLEOTIDE SEQUENCE [LARGE SCALE GENOMIC DNA]</scope>
    <source>
        <strain evidence="6">CGMCC 1.12461</strain>
    </source>
</reference>
<evidence type="ECO:0000313" key="6">
    <source>
        <dbReference type="Proteomes" id="UP000219353"/>
    </source>
</evidence>
<dbReference type="EMBL" id="OBEB01000001">
    <property type="protein sequence ID" value="SNY41227.1"/>
    <property type="molecule type" value="Genomic_DNA"/>
</dbReference>
<dbReference type="PANTHER" id="PTHR20842:SF0">
    <property type="entry name" value="ALPHA-ASPARTYL DIPEPTIDASE"/>
    <property type="match status" value="1"/>
</dbReference>
<organism evidence="5 6">
    <name type="scientific">Arsukibacterium tuosuense</name>
    <dbReference type="NCBI Taxonomy" id="1323745"/>
    <lineage>
        <taxon>Bacteria</taxon>
        <taxon>Pseudomonadati</taxon>
        <taxon>Pseudomonadota</taxon>
        <taxon>Gammaproteobacteria</taxon>
        <taxon>Chromatiales</taxon>
        <taxon>Chromatiaceae</taxon>
        <taxon>Arsukibacterium</taxon>
    </lineage>
</organism>
<protein>
    <submittedName>
        <fullName evidence="5">Alpha-aspartyl dipeptidase. Serine peptidase. MEROPS family S51</fullName>
    </submittedName>
</protein>
<name>A0A285I008_9GAMM</name>
<proteinExistence type="inferred from homology"/>
<dbReference type="Proteomes" id="UP000219353">
    <property type="component" value="Unassembled WGS sequence"/>
</dbReference>
<dbReference type="GO" id="GO:0008236">
    <property type="term" value="F:serine-type peptidase activity"/>
    <property type="evidence" value="ECO:0007669"/>
    <property type="project" value="UniProtKB-KW"/>
</dbReference>
<dbReference type="CDD" id="cd03146">
    <property type="entry name" value="GAT1_Peptidase_E"/>
    <property type="match status" value="1"/>
</dbReference>
<dbReference type="InterPro" id="IPR029062">
    <property type="entry name" value="Class_I_gatase-like"/>
</dbReference>
<comment type="similarity">
    <text evidence="1">Belongs to the peptidase S51 family.</text>
</comment>
<evidence type="ECO:0000256" key="3">
    <source>
        <dbReference type="ARBA" id="ARBA00022801"/>
    </source>
</evidence>
<keyword evidence="6" id="KW-1185">Reference proteome</keyword>
<keyword evidence="2" id="KW-0645">Protease</keyword>
<dbReference type="SUPFAM" id="SSF52317">
    <property type="entry name" value="Class I glutamine amidotransferase-like"/>
    <property type="match status" value="1"/>
</dbReference>
<dbReference type="NCBIfam" id="NF003642">
    <property type="entry name" value="PRK05282.1"/>
    <property type="match status" value="1"/>
</dbReference>